<name>A0A4Y2PHR8_ARAVE</name>
<gene>
    <name evidence="2" type="ORF">AVEN_104369_1</name>
</gene>
<keyword evidence="3" id="KW-1185">Reference proteome</keyword>
<reference evidence="2 3" key="1">
    <citation type="journal article" date="2019" name="Sci. Rep.">
        <title>Orb-weaving spider Araneus ventricosus genome elucidates the spidroin gene catalogue.</title>
        <authorList>
            <person name="Kono N."/>
            <person name="Nakamura H."/>
            <person name="Ohtoshi R."/>
            <person name="Moran D.A.P."/>
            <person name="Shinohara A."/>
            <person name="Yoshida Y."/>
            <person name="Fujiwara M."/>
            <person name="Mori M."/>
            <person name="Tomita M."/>
            <person name="Arakawa K."/>
        </authorList>
    </citation>
    <scope>NUCLEOTIDE SEQUENCE [LARGE SCALE GENOMIC DNA]</scope>
</reference>
<accession>A0A4Y2PHR8</accession>
<dbReference type="AlphaFoldDB" id="A0A4Y2PHR8"/>
<sequence>MKQKMKEFQIQESEEMSKKAKSGCKQMLKGLQNEDGDNLQKIENADFRGQVYFDSFSHGYSHKGDSGPSEKYIKLLSSSYRCDTCIRVPD</sequence>
<evidence type="ECO:0000313" key="3">
    <source>
        <dbReference type="Proteomes" id="UP000499080"/>
    </source>
</evidence>
<dbReference type="Proteomes" id="UP000499080">
    <property type="component" value="Unassembled WGS sequence"/>
</dbReference>
<evidence type="ECO:0000313" key="2">
    <source>
        <dbReference type="EMBL" id="GBN50473.1"/>
    </source>
</evidence>
<evidence type="ECO:0000256" key="1">
    <source>
        <dbReference type="SAM" id="MobiDB-lite"/>
    </source>
</evidence>
<protein>
    <submittedName>
        <fullName evidence="2">Uncharacterized protein</fullName>
    </submittedName>
</protein>
<dbReference type="EMBL" id="BGPR01011273">
    <property type="protein sequence ID" value="GBN50473.1"/>
    <property type="molecule type" value="Genomic_DNA"/>
</dbReference>
<feature type="region of interest" description="Disordered" evidence="1">
    <location>
        <begin position="1"/>
        <end position="22"/>
    </location>
</feature>
<organism evidence="2 3">
    <name type="scientific">Araneus ventricosus</name>
    <name type="common">Orbweaver spider</name>
    <name type="synonym">Epeira ventricosa</name>
    <dbReference type="NCBI Taxonomy" id="182803"/>
    <lineage>
        <taxon>Eukaryota</taxon>
        <taxon>Metazoa</taxon>
        <taxon>Ecdysozoa</taxon>
        <taxon>Arthropoda</taxon>
        <taxon>Chelicerata</taxon>
        <taxon>Arachnida</taxon>
        <taxon>Araneae</taxon>
        <taxon>Araneomorphae</taxon>
        <taxon>Entelegynae</taxon>
        <taxon>Araneoidea</taxon>
        <taxon>Araneidae</taxon>
        <taxon>Araneus</taxon>
    </lineage>
</organism>
<proteinExistence type="predicted"/>
<comment type="caution">
    <text evidence="2">The sequence shown here is derived from an EMBL/GenBank/DDBJ whole genome shotgun (WGS) entry which is preliminary data.</text>
</comment>